<reference evidence="2 3" key="1">
    <citation type="submission" date="2018-02" db="EMBL/GenBank/DDBJ databases">
        <title>Genomic Encyclopedia of Archaeal and Bacterial Type Strains, Phase II (KMG-II): from individual species to whole genera.</title>
        <authorList>
            <person name="Goeker M."/>
        </authorList>
    </citation>
    <scope>NUCLEOTIDE SEQUENCE [LARGE SCALE GENOMIC DNA]</scope>
    <source>
        <strain evidence="2 3">DSM 16809</strain>
    </source>
</reference>
<organism evidence="2 3">
    <name type="scientific">Nonlabens xylanidelens</name>
    <dbReference type="NCBI Taxonomy" id="191564"/>
    <lineage>
        <taxon>Bacteria</taxon>
        <taxon>Pseudomonadati</taxon>
        <taxon>Bacteroidota</taxon>
        <taxon>Flavobacteriia</taxon>
        <taxon>Flavobacteriales</taxon>
        <taxon>Flavobacteriaceae</taxon>
        <taxon>Nonlabens</taxon>
    </lineage>
</organism>
<dbReference type="SMART" id="SM00347">
    <property type="entry name" value="HTH_MARR"/>
    <property type="match status" value="1"/>
</dbReference>
<evidence type="ECO:0000313" key="2">
    <source>
        <dbReference type="EMBL" id="PPK92380.1"/>
    </source>
</evidence>
<comment type="caution">
    <text evidence="2">The sequence shown here is derived from an EMBL/GenBank/DDBJ whole genome shotgun (WGS) entry which is preliminary data.</text>
</comment>
<dbReference type="GO" id="GO:0003700">
    <property type="term" value="F:DNA-binding transcription factor activity"/>
    <property type="evidence" value="ECO:0007669"/>
    <property type="project" value="InterPro"/>
</dbReference>
<feature type="domain" description="HTH marR-type" evidence="1">
    <location>
        <begin position="11"/>
        <end position="143"/>
    </location>
</feature>
<dbReference type="PANTHER" id="PTHR33164">
    <property type="entry name" value="TRANSCRIPTIONAL REGULATOR, MARR FAMILY"/>
    <property type="match status" value="1"/>
</dbReference>
<dbReference type="InterPro" id="IPR036390">
    <property type="entry name" value="WH_DNA-bd_sf"/>
</dbReference>
<protein>
    <submittedName>
        <fullName evidence="2">DNA-binding MarR family transcriptional regulator</fullName>
    </submittedName>
</protein>
<dbReference type="OrthoDB" id="763883at2"/>
<evidence type="ECO:0000259" key="1">
    <source>
        <dbReference type="PROSITE" id="PS50995"/>
    </source>
</evidence>
<evidence type="ECO:0000313" key="3">
    <source>
        <dbReference type="Proteomes" id="UP000239002"/>
    </source>
</evidence>
<name>A0A2S6IDZ0_9FLAO</name>
<dbReference type="Pfam" id="PF01047">
    <property type="entry name" value="MarR"/>
    <property type="match status" value="1"/>
</dbReference>
<dbReference type="InterPro" id="IPR036388">
    <property type="entry name" value="WH-like_DNA-bd_sf"/>
</dbReference>
<dbReference type="PRINTS" id="PR00598">
    <property type="entry name" value="HTHMARR"/>
</dbReference>
<dbReference type="PANTHER" id="PTHR33164:SF99">
    <property type="entry name" value="MARR FAMILY REGULATORY PROTEIN"/>
    <property type="match status" value="1"/>
</dbReference>
<dbReference type="InterPro" id="IPR000835">
    <property type="entry name" value="HTH_MarR-typ"/>
</dbReference>
<dbReference type="PROSITE" id="PS50995">
    <property type="entry name" value="HTH_MARR_2"/>
    <property type="match status" value="1"/>
</dbReference>
<sequence>MIIDDSSVPLSRKLITTIIKKGAKVTETISSTVKEQGITLQQFNVLRILRGRKGNAASLQDVSKDMIHANSNTTRVIDKLVDKKYVDRIQCPNDRRQIELTITKKGLDVLAILDDKVNNAEAEITKGLNEESMTSLINELEKI</sequence>
<proteinExistence type="predicted"/>
<dbReference type="Proteomes" id="UP000239002">
    <property type="component" value="Unassembled WGS sequence"/>
</dbReference>
<dbReference type="RefSeq" id="WP_104516769.1">
    <property type="nucleotide sequence ID" value="NZ_MQVW01000014.1"/>
</dbReference>
<dbReference type="SUPFAM" id="SSF46785">
    <property type="entry name" value="Winged helix' DNA-binding domain"/>
    <property type="match status" value="1"/>
</dbReference>
<accession>A0A2S6IDZ0</accession>
<dbReference type="EMBL" id="PTJE01000011">
    <property type="protein sequence ID" value="PPK92380.1"/>
    <property type="molecule type" value="Genomic_DNA"/>
</dbReference>
<keyword evidence="2" id="KW-0238">DNA-binding</keyword>
<dbReference type="GO" id="GO:0003677">
    <property type="term" value="F:DNA binding"/>
    <property type="evidence" value="ECO:0007669"/>
    <property type="project" value="UniProtKB-KW"/>
</dbReference>
<gene>
    <name evidence="2" type="ORF">LY01_02980</name>
</gene>
<dbReference type="Gene3D" id="1.10.10.10">
    <property type="entry name" value="Winged helix-like DNA-binding domain superfamily/Winged helix DNA-binding domain"/>
    <property type="match status" value="1"/>
</dbReference>
<dbReference type="AlphaFoldDB" id="A0A2S6IDZ0"/>
<dbReference type="InterPro" id="IPR039422">
    <property type="entry name" value="MarR/SlyA-like"/>
</dbReference>
<keyword evidence="3" id="KW-1185">Reference proteome</keyword>
<dbReference type="GO" id="GO:0006950">
    <property type="term" value="P:response to stress"/>
    <property type="evidence" value="ECO:0007669"/>
    <property type="project" value="TreeGrafter"/>
</dbReference>